<proteinExistence type="predicted"/>
<sequence>MNTNTYYFELASLVYEHFGIDLYQKVYYGKYFLTVQDYLIGVSITDRIKNILALLRTLPNEQEVMHFIEAAIRRIIQDTLENPQTYDSFYNTRLKVV</sequence>
<evidence type="ECO:0000313" key="1">
    <source>
        <dbReference type="EMBL" id="NCU18435.1"/>
    </source>
</evidence>
<accession>A0ABX0A899</accession>
<gene>
    <name evidence="1" type="ORF">GW534_11995</name>
</gene>
<name>A0ABX0A899_9BACI</name>
<keyword evidence="2" id="KW-1185">Reference proteome</keyword>
<dbReference type="EMBL" id="JAACYS010000060">
    <property type="protein sequence ID" value="NCU18435.1"/>
    <property type="molecule type" value="Genomic_DNA"/>
</dbReference>
<protein>
    <submittedName>
        <fullName evidence="1">Uncharacterized protein</fullName>
    </submittedName>
</protein>
<dbReference type="Proteomes" id="UP000743899">
    <property type="component" value="Unassembled WGS sequence"/>
</dbReference>
<dbReference type="RefSeq" id="WP_161921263.1">
    <property type="nucleotide sequence ID" value="NZ_JAACYS010000060.1"/>
</dbReference>
<reference evidence="1 2" key="1">
    <citation type="submission" date="2020-01" db="EMBL/GenBank/DDBJ databases">
        <title>A novel Bacillus sp. from Pasinler.</title>
        <authorList>
            <person name="Adiguzel A."/>
            <person name="Ay H."/>
            <person name="Baltaci M.O."/>
        </authorList>
    </citation>
    <scope>NUCLEOTIDE SEQUENCE [LARGE SCALE GENOMIC DNA]</scope>
    <source>
        <strain evidence="1 2">P1</strain>
    </source>
</reference>
<comment type="caution">
    <text evidence="1">The sequence shown here is derived from an EMBL/GenBank/DDBJ whole genome shotgun (WGS) entry which is preliminary data.</text>
</comment>
<organism evidence="1 2">
    <name type="scientific">Pallidibacillus pasinlerensis</name>
    <dbReference type="NCBI Taxonomy" id="2703818"/>
    <lineage>
        <taxon>Bacteria</taxon>
        <taxon>Bacillati</taxon>
        <taxon>Bacillota</taxon>
        <taxon>Bacilli</taxon>
        <taxon>Bacillales</taxon>
        <taxon>Bacillaceae</taxon>
        <taxon>Pallidibacillus</taxon>
    </lineage>
</organism>
<evidence type="ECO:0000313" key="2">
    <source>
        <dbReference type="Proteomes" id="UP000743899"/>
    </source>
</evidence>